<evidence type="ECO:0000313" key="2">
    <source>
        <dbReference type="EMBL" id="KAA8564928.1"/>
    </source>
</evidence>
<dbReference type="Proteomes" id="UP000322873">
    <property type="component" value="Unassembled WGS sequence"/>
</dbReference>
<evidence type="ECO:0000256" key="1">
    <source>
        <dbReference type="ARBA" id="ARBA00005254"/>
    </source>
</evidence>
<comment type="caution">
    <text evidence="2">The sequence shown here is derived from an EMBL/GenBank/DDBJ whole genome shotgun (WGS) entry which is preliminary data.</text>
</comment>
<dbReference type="EMBL" id="VICG01000014">
    <property type="protein sequence ID" value="KAA8564928.1"/>
    <property type="molecule type" value="Genomic_DNA"/>
</dbReference>
<gene>
    <name evidence="2" type="ORF">EYC84_010698</name>
</gene>
<evidence type="ECO:0000313" key="3">
    <source>
        <dbReference type="Proteomes" id="UP000322873"/>
    </source>
</evidence>
<name>A0A5M9J608_MONFR</name>
<sequence>MAASTPTPCGSSSAPSSTPSHILLISALSYLSGAGDRAFSAGLDVEAAAQDGILAKKDGGTTDVARKAQAIKRHVEEFQACISSAEKCEKPVICVLHGYALRSLDRHIHLRRHPHLHFRREDGGSRK</sequence>
<dbReference type="GO" id="GO:0005739">
    <property type="term" value="C:mitochondrion"/>
    <property type="evidence" value="ECO:0007669"/>
    <property type="project" value="TreeGrafter"/>
</dbReference>
<keyword evidence="3" id="KW-1185">Reference proteome</keyword>
<organism evidence="2 3">
    <name type="scientific">Monilinia fructicola</name>
    <name type="common">Brown rot fungus</name>
    <name type="synonym">Ciboria fructicola</name>
    <dbReference type="NCBI Taxonomy" id="38448"/>
    <lineage>
        <taxon>Eukaryota</taxon>
        <taxon>Fungi</taxon>
        <taxon>Dikarya</taxon>
        <taxon>Ascomycota</taxon>
        <taxon>Pezizomycotina</taxon>
        <taxon>Leotiomycetes</taxon>
        <taxon>Helotiales</taxon>
        <taxon>Sclerotiniaceae</taxon>
        <taxon>Monilinia</taxon>
    </lineage>
</organism>
<dbReference type="InterPro" id="IPR045002">
    <property type="entry name" value="Ech1-like"/>
</dbReference>
<proteinExistence type="inferred from homology"/>
<comment type="similarity">
    <text evidence="1">Belongs to the enoyl-CoA hydratase/isomerase family.</text>
</comment>
<dbReference type="PANTHER" id="PTHR43149:SF1">
    <property type="entry name" value="DELTA(3,5)-DELTA(2,4)-DIENOYL-COA ISOMERASE, MITOCHONDRIAL"/>
    <property type="match status" value="1"/>
</dbReference>
<dbReference type="Gene3D" id="3.90.226.10">
    <property type="entry name" value="2-enoyl-CoA Hydratase, Chain A, domain 1"/>
    <property type="match status" value="1"/>
</dbReference>
<dbReference type="SUPFAM" id="SSF52096">
    <property type="entry name" value="ClpP/crotonase"/>
    <property type="match status" value="1"/>
</dbReference>
<reference evidence="2 3" key="1">
    <citation type="submission" date="2019-06" db="EMBL/GenBank/DDBJ databases">
        <title>Genome Sequence of the Brown Rot Fungal Pathogen Monilinia fructicola.</title>
        <authorList>
            <person name="De Miccolis Angelini R.M."/>
            <person name="Landi L."/>
            <person name="Abate D."/>
            <person name="Pollastro S."/>
            <person name="Romanazzi G."/>
            <person name="Faretra F."/>
        </authorList>
    </citation>
    <scope>NUCLEOTIDE SEQUENCE [LARGE SCALE GENOMIC DNA]</scope>
    <source>
        <strain evidence="2 3">Mfrc123</strain>
    </source>
</reference>
<dbReference type="PANTHER" id="PTHR43149">
    <property type="entry name" value="ENOYL-COA HYDRATASE"/>
    <property type="match status" value="1"/>
</dbReference>
<dbReference type="InterPro" id="IPR029045">
    <property type="entry name" value="ClpP/crotonase-like_dom_sf"/>
</dbReference>
<dbReference type="GO" id="GO:0051750">
    <property type="term" value="F:delta(3,5)-delta(2,4)-dienoyl-CoA isomerase activity"/>
    <property type="evidence" value="ECO:0007669"/>
    <property type="project" value="TreeGrafter"/>
</dbReference>
<dbReference type="AlphaFoldDB" id="A0A5M9J608"/>
<accession>A0A5M9J608</accession>
<dbReference type="VEuPathDB" id="FungiDB:MFRU_008g02220"/>
<protein>
    <submittedName>
        <fullName evidence="2">Uncharacterized protein</fullName>
    </submittedName>
</protein>